<dbReference type="Pfam" id="PF06912">
    <property type="entry name" value="DUF1275"/>
    <property type="match status" value="1"/>
</dbReference>
<evidence type="ECO:0000256" key="1">
    <source>
        <dbReference type="SAM" id="Phobius"/>
    </source>
</evidence>
<accession>A0A934W3K5</accession>
<dbReference type="EMBL" id="JAEPBG010000012">
    <property type="protein sequence ID" value="MBK4737531.1"/>
    <property type="molecule type" value="Genomic_DNA"/>
</dbReference>
<dbReference type="Proteomes" id="UP000622890">
    <property type="component" value="Unassembled WGS sequence"/>
</dbReference>
<feature type="transmembrane region" description="Helical" evidence="1">
    <location>
        <begin position="64"/>
        <end position="88"/>
    </location>
</feature>
<feature type="transmembrane region" description="Helical" evidence="1">
    <location>
        <begin position="127"/>
        <end position="147"/>
    </location>
</feature>
<evidence type="ECO:0000313" key="2">
    <source>
        <dbReference type="EMBL" id="MBK4737531.1"/>
    </source>
</evidence>
<feature type="transmembrane region" description="Helical" evidence="1">
    <location>
        <begin position="197"/>
        <end position="215"/>
    </location>
</feature>
<proteinExistence type="predicted"/>
<organism evidence="2 3">
    <name type="scientific">Noviherbaspirillum pedocola</name>
    <dbReference type="NCBI Taxonomy" id="2801341"/>
    <lineage>
        <taxon>Bacteria</taxon>
        <taxon>Pseudomonadati</taxon>
        <taxon>Pseudomonadota</taxon>
        <taxon>Betaproteobacteria</taxon>
        <taxon>Burkholderiales</taxon>
        <taxon>Oxalobacteraceae</taxon>
        <taxon>Noviherbaspirillum</taxon>
    </lineage>
</organism>
<keyword evidence="1" id="KW-1133">Transmembrane helix</keyword>
<dbReference type="PANTHER" id="PTHR37314">
    <property type="entry name" value="SLR0142 PROTEIN"/>
    <property type="match status" value="1"/>
</dbReference>
<gene>
    <name evidence="2" type="ORF">JJB74_23175</name>
</gene>
<comment type="caution">
    <text evidence="2">The sequence shown here is derived from an EMBL/GenBank/DDBJ whole genome shotgun (WGS) entry which is preliminary data.</text>
</comment>
<dbReference type="PANTHER" id="PTHR37314:SF4">
    <property type="entry name" value="UPF0700 TRANSMEMBRANE PROTEIN YOAK"/>
    <property type="match status" value="1"/>
</dbReference>
<name>A0A934W3K5_9BURK</name>
<keyword evidence="1" id="KW-0812">Transmembrane</keyword>
<sequence>MPISYLRALADRERSDRSNRHLAGFLAFIAGAVNAGGFLAVRQYTSHMSGIVSSMADNAALGDFKLILEGAGALLSFLLGAACSAMLINWARRQQLRSEYAFPLLLEALLLVCFGLLGQHLGQHEWLFVPLTVSLLCFMMGLQNAMITKLSRAEIRTTHLTGMVTDIGIELGKLFYWNASRHDATPPVLANRPKLRILSLLVTLFFTGGVVGALGFKHIGFISALPLAALLALLATVPVADDIRHRVRRSAH</sequence>
<protein>
    <submittedName>
        <fullName evidence="2">DUF1275 domain-containing protein</fullName>
    </submittedName>
</protein>
<keyword evidence="1" id="KW-0472">Membrane</keyword>
<dbReference type="AlphaFoldDB" id="A0A934W3K5"/>
<feature type="transmembrane region" description="Helical" evidence="1">
    <location>
        <begin position="21"/>
        <end position="44"/>
    </location>
</feature>
<dbReference type="InterPro" id="IPR010699">
    <property type="entry name" value="DUF1275"/>
</dbReference>
<feature type="transmembrane region" description="Helical" evidence="1">
    <location>
        <begin position="221"/>
        <end position="240"/>
    </location>
</feature>
<reference evidence="2" key="1">
    <citation type="submission" date="2021-01" db="EMBL/GenBank/DDBJ databases">
        <title>Genome sequence of strain Noviherbaspirillum sp. DKR-6.</title>
        <authorList>
            <person name="Chaudhary D.K."/>
        </authorList>
    </citation>
    <scope>NUCLEOTIDE SEQUENCE</scope>
    <source>
        <strain evidence="2">DKR-6</strain>
    </source>
</reference>
<evidence type="ECO:0000313" key="3">
    <source>
        <dbReference type="Proteomes" id="UP000622890"/>
    </source>
</evidence>
<keyword evidence="3" id="KW-1185">Reference proteome</keyword>
<feature type="transmembrane region" description="Helical" evidence="1">
    <location>
        <begin position="100"/>
        <end position="121"/>
    </location>
</feature>